<dbReference type="AlphaFoldDB" id="A0A0F9PX97"/>
<dbReference type="PANTHER" id="PTHR21666:SF270">
    <property type="entry name" value="MUREIN HYDROLASE ACTIVATOR ENVC"/>
    <property type="match status" value="1"/>
</dbReference>
<dbReference type="InterPro" id="IPR011055">
    <property type="entry name" value="Dup_hybrid_motif"/>
</dbReference>
<dbReference type="InterPro" id="IPR050570">
    <property type="entry name" value="Cell_wall_metabolism_enzyme"/>
</dbReference>
<reference evidence="2" key="1">
    <citation type="journal article" date="2015" name="Nature">
        <title>Complex archaea that bridge the gap between prokaryotes and eukaryotes.</title>
        <authorList>
            <person name="Spang A."/>
            <person name="Saw J.H."/>
            <person name="Jorgensen S.L."/>
            <person name="Zaremba-Niedzwiedzka K."/>
            <person name="Martijn J."/>
            <person name="Lind A.E."/>
            <person name="van Eijk R."/>
            <person name="Schleper C."/>
            <person name="Guy L."/>
            <person name="Ettema T.J."/>
        </authorList>
    </citation>
    <scope>NUCLEOTIDE SEQUENCE</scope>
</reference>
<dbReference type="EMBL" id="LAZR01004775">
    <property type="protein sequence ID" value="KKN05681.1"/>
    <property type="molecule type" value="Genomic_DNA"/>
</dbReference>
<dbReference type="Gene3D" id="2.70.70.10">
    <property type="entry name" value="Glucose Permease (Domain IIA)"/>
    <property type="match status" value="1"/>
</dbReference>
<sequence>MRFIWPLTQAISRDFYYKSSIYIGGQHMAVDIPAAWGTPIRAVAEGLVTEVGYSSINGYYVEVAHNYGWITKYRHFMEPAPVAEGDVVLQGQSIGNVGSTGWSSGPHLHFDLWNSSKQSPEAVYKAGIWAHDPEIYLGKEEEAMTDEEFAKLVRTVRITALDDQGKPTSAARTLAQWMEVVHLHTIDKAKHSGTGGLKRGDKVTLE</sequence>
<protein>
    <recommendedName>
        <fullName evidence="1">M23ase beta-sheet core domain-containing protein</fullName>
    </recommendedName>
</protein>
<name>A0A0F9PX97_9ZZZZ</name>
<proteinExistence type="predicted"/>
<dbReference type="InterPro" id="IPR016047">
    <property type="entry name" value="M23ase_b-sheet_dom"/>
</dbReference>
<dbReference type="GO" id="GO:0004222">
    <property type="term" value="F:metalloendopeptidase activity"/>
    <property type="evidence" value="ECO:0007669"/>
    <property type="project" value="TreeGrafter"/>
</dbReference>
<dbReference type="Pfam" id="PF01551">
    <property type="entry name" value="Peptidase_M23"/>
    <property type="match status" value="1"/>
</dbReference>
<dbReference type="PANTHER" id="PTHR21666">
    <property type="entry name" value="PEPTIDASE-RELATED"/>
    <property type="match status" value="1"/>
</dbReference>
<dbReference type="CDD" id="cd12797">
    <property type="entry name" value="M23_peptidase"/>
    <property type="match status" value="1"/>
</dbReference>
<accession>A0A0F9PX97</accession>
<dbReference type="SUPFAM" id="SSF51261">
    <property type="entry name" value="Duplicated hybrid motif"/>
    <property type="match status" value="1"/>
</dbReference>
<feature type="domain" description="M23ase beta-sheet core" evidence="1">
    <location>
        <begin position="26"/>
        <end position="117"/>
    </location>
</feature>
<comment type="caution">
    <text evidence="2">The sequence shown here is derived from an EMBL/GenBank/DDBJ whole genome shotgun (WGS) entry which is preliminary data.</text>
</comment>
<organism evidence="2">
    <name type="scientific">marine sediment metagenome</name>
    <dbReference type="NCBI Taxonomy" id="412755"/>
    <lineage>
        <taxon>unclassified sequences</taxon>
        <taxon>metagenomes</taxon>
        <taxon>ecological metagenomes</taxon>
    </lineage>
</organism>
<gene>
    <name evidence="2" type="ORF">LCGC14_1084920</name>
</gene>
<evidence type="ECO:0000313" key="2">
    <source>
        <dbReference type="EMBL" id="KKN05681.1"/>
    </source>
</evidence>
<evidence type="ECO:0000259" key="1">
    <source>
        <dbReference type="Pfam" id="PF01551"/>
    </source>
</evidence>